<protein>
    <submittedName>
        <fullName evidence="1">Uncharacterized protein</fullName>
    </submittedName>
</protein>
<evidence type="ECO:0000313" key="1">
    <source>
        <dbReference type="EMBL" id="CAK8677264.1"/>
    </source>
</evidence>
<dbReference type="Proteomes" id="UP001642483">
    <property type="component" value="Unassembled WGS sequence"/>
</dbReference>
<organism evidence="1 2">
    <name type="scientific">Clavelina lepadiformis</name>
    <name type="common">Light-bulb sea squirt</name>
    <name type="synonym">Ascidia lepadiformis</name>
    <dbReference type="NCBI Taxonomy" id="159417"/>
    <lineage>
        <taxon>Eukaryota</taxon>
        <taxon>Metazoa</taxon>
        <taxon>Chordata</taxon>
        <taxon>Tunicata</taxon>
        <taxon>Ascidiacea</taxon>
        <taxon>Aplousobranchia</taxon>
        <taxon>Clavelinidae</taxon>
        <taxon>Clavelina</taxon>
    </lineage>
</organism>
<sequence length="70" mass="8204">MCETKIEWHQSFVIRACKEEGACLDNRNGNPRRCYNEEAFRERNRECFSCCDGASDCNNQSEIPERPSRL</sequence>
<accession>A0ABP0FC49</accession>
<dbReference type="EMBL" id="CAWYQH010000046">
    <property type="protein sequence ID" value="CAK8677264.1"/>
    <property type="molecule type" value="Genomic_DNA"/>
</dbReference>
<name>A0ABP0FC49_CLALP</name>
<proteinExistence type="predicted"/>
<keyword evidence="2" id="KW-1185">Reference proteome</keyword>
<reference evidence="1 2" key="1">
    <citation type="submission" date="2024-02" db="EMBL/GenBank/DDBJ databases">
        <authorList>
            <person name="Daric V."/>
            <person name="Darras S."/>
        </authorList>
    </citation>
    <scope>NUCLEOTIDE SEQUENCE [LARGE SCALE GENOMIC DNA]</scope>
</reference>
<evidence type="ECO:0000313" key="2">
    <source>
        <dbReference type="Proteomes" id="UP001642483"/>
    </source>
</evidence>
<gene>
    <name evidence="1" type="ORF">CVLEPA_LOCUS6661</name>
</gene>
<comment type="caution">
    <text evidence="1">The sequence shown here is derived from an EMBL/GenBank/DDBJ whole genome shotgun (WGS) entry which is preliminary data.</text>
</comment>